<dbReference type="OrthoDB" id="9785808at2"/>
<dbReference type="AlphaFoldDB" id="A0A8B6X996"/>
<reference evidence="11" key="2">
    <citation type="submission" date="2025-08" db="UniProtKB">
        <authorList>
            <consortium name="RefSeq"/>
        </authorList>
    </citation>
    <scope>IDENTIFICATION</scope>
</reference>
<evidence type="ECO:0000256" key="1">
    <source>
        <dbReference type="ARBA" id="ARBA00010876"/>
    </source>
</evidence>
<comment type="catalytic activity">
    <reaction evidence="3">
        <text>uridine(1911/1915/1917) in 23S rRNA = pseudouridine(1911/1915/1917) in 23S rRNA</text>
        <dbReference type="Rhea" id="RHEA:42524"/>
        <dbReference type="Rhea" id="RHEA-COMP:10097"/>
        <dbReference type="Rhea" id="RHEA-COMP:10098"/>
        <dbReference type="ChEBI" id="CHEBI:65314"/>
        <dbReference type="ChEBI" id="CHEBI:65315"/>
        <dbReference type="EC" id="5.4.99.23"/>
    </reaction>
</comment>
<dbReference type="Pfam" id="PF01479">
    <property type="entry name" value="S4"/>
    <property type="match status" value="1"/>
</dbReference>
<feature type="region of interest" description="Disordered" evidence="7">
    <location>
        <begin position="1"/>
        <end position="27"/>
    </location>
</feature>
<dbReference type="GO" id="GO:0160140">
    <property type="term" value="F:23S rRNA pseudouridine(1911/1915/1917) synthase activity"/>
    <property type="evidence" value="ECO:0007669"/>
    <property type="project" value="UniProtKB-EC"/>
</dbReference>
<dbReference type="CDD" id="cd02869">
    <property type="entry name" value="PseudoU_synth_RluA_like"/>
    <property type="match status" value="1"/>
</dbReference>
<evidence type="ECO:0000313" key="10">
    <source>
        <dbReference type="Proteomes" id="UP000675920"/>
    </source>
</evidence>
<evidence type="ECO:0000313" key="11">
    <source>
        <dbReference type="RefSeq" id="WP_051378509.1"/>
    </source>
</evidence>
<dbReference type="PROSITE" id="PS50889">
    <property type="entry name" value="S4"/>
    <property type="match status" value="1"/>
</dbReference>
<accession>A0A8B6X996</accession>
<dbReference type="InterPro" id="IPR036986">
    <property type="entry name" value="S4_RNA-bd_sf"/>
</dbReference>
<dbReference type="InterPro" id="IPR006145">
    <property type="entry name" value="PsdUridine_synth_RsuA/RluA"/>
</dbReference>
<proteinExistence type="inferred from homology"/>
<feature type="active site" evidence="4">
    <location>
        <position position="168"/>
    </location>
</feature>
<evidence type="ECO:0000256" key="3">
    <source>
        <dbReference type="ARBA" id="ARBA00036882"/>
    </source>
</evidence>
<evidence type="ECO:0000259" key="9">
    <source>
        <dbReference type="Pfam" id="PF01479"/>
    </source>
</evidence>
<evidence type="ECO:0000256" key="2">
    <source>
        <dbReference type="ARBA" id="ARBA00023235"/>
    </source>
</evidence>
<keyword evidence="10" id="KW-1185">Reference proteome</keyword>
<dbReference type="InterPro" id="IPR002942">
    <property type="entry name" value="S4_RNA-bd"/>
</dbReference>
<comment type="catalytic activity">
    <reaction evidence="6">
        <text>a uridine in RNA = a pseudouridine in RNA</text>
        <dbReference type="Rhea" id="RHEA:48348"/>
        <dbReference type="Rhea" id="RHEA-COMP:12068"/>
        <dbReference type="Rhea" id="RHEA-COMP:12069"/>
        <dbReference type="ChEBI" id="CHEBI:65314"/>
        <dbReference type="ChEBI" id="CHEBI:65315"/>
    </reaction>
</comment>
<dbReference type="Pfam" id="PF00849">
    <property type="entry name" value="PseudoU_synth_2"/>
    <property type="match status" value="1"/>
</dbReference>
<keyword evidence="2 6" id="KW-0413">Isomerase</keyword>
<dbReference type="NCBIfam" id="TIGR00005">
    <property type="entry name" value="rluA_subfam"/>
    <property type="match status" value="1"/>
</dbReference>
<dbReference type="RefSeq" id="WP_051378509.1">
    <property type="nucleotide sequence ID" value="NZ_AXWS01000008.1"/>
</dbReference>
<sequence>MVSNSGTASAAIPGSDDAEHDDELAWPSGPHAVAELTADVPADAVGERIDRVVARLFSQHSRARIQGWIDEGRLSLDGRPATARTKLRGGERIVLVPTPDPESLAYRPEPLDFPVVHEDAQVIVIDKPAGLVVHPAAGNWSGTLLNGLLHRYPELATLPRAGIVHRLDKDTSGLMVVARTLEAQTDLVRQLQARSVSRRYLAVCWGRPADARTVDAPIGRDQRERTRMAVVPHGKPAITHLRRLATAEFDAAGGPLSLVECRLDTGRTHQIRVHAAHLGFALVGDPVYGNLRRTRLDRELLSRQALHAWRLAFDHPASGERPAFAAEPPPDFVALCERLGLADGLALADQD</sequence>
<evidence type="ECO:0000256" key="6">
    <source>
        <dbReference type="RuleBase" id="RU362028"/>
    </source>
</evidence>
<dbReference type="Gene3D" id="3.10.290.10">
    <property type="entry name" value="RNA-binding S4 domain"/>
    <property type="match status" value="1"/>
</dbReference>
<keyword evidence="5" id="KW-0694">RNA-binding</keyword>
<feature type="domain" description="RNA-binding S4" evidence="9">
    <location>
        <begin position="47"/>
        <end position="93"/>
    </location>
</feature>
<dbReference type="Gene3D" id="3.30.2350.10">
    <property type="entry name" value="Pseudouridine synthase"/>
    <property type="match status" value="1"/>
</dbReference>
<dbReference type="EC" id="5.4.99.-" evidence="6"/>
<protein>
    <recommendedName>
        <fullName evidence="6">Pseudouridine synthase</fullName>
        <ecNumber evidence="6">5.4.99.-</ecNumber>
    </recommendedName>
</protein>
<organism evidence="10 11">
    <name type="scientific">Derxia gummosa DSM 723</name>
    <dbReference type="NCBI Taxonomy" id="1121388"/>
    <lineage>
        <taxon>Bacteria</taxon>
        <taxon>Pseudomonadati</taxon>
        <taxon>Pseudomonadota</taxon>
        <taxon>Betaproteobacteria</taxon>
        <taxon>Burkholderiales</taxon>
        <taxon>Alcaligenaceae</taxon>
        <taxon>Derxia</taxon>
    </lineage>
</organism>
<reference evidence="11" key="1">
    <citation type="journal article" date="2006" name="Chem. Biol.">
        <title>Pseudouridine synthases.</title>
        <authorList>
            <person name="Hamma T."/>
            <person name="Ferre-D'Amare A.R."/>
        </authorList>
    </citation>
    <scope>NUCLEOTIDE SEQUENCE</scope>
</reference>
<dbReference type="GO" id="GO:0000455">
    <property type="term" value="P:enzyme-directed rRNA pseudouridine synthesis"/>
    <property type="evidence" value="ECO:0007669"/>
    <property type="project" value="UniProtKB-ARBA"/>
</dbReference>
<dbReference type="SUPFAM" id="SSF55174">
    <property type="entry name" value="Alpha-L RNA-binding motif"/>
    <property type="match status" value="1"/>
</dbReference>
<dbReference type="SUPFAM" id="SSF55120">
    <property type="entry name" value="Pseudouridine synthase"/>
    <property type="match status" value="1"/>
</dbReference>
<feature type="domain" description="Pseudouridine synthase RsuA/RluA-like" evidence="8">
    <location>
        <begin position="121"/>
        <end position="277"/>
    </location>
</feature>
<dbReference type="PANTHER" id="PTHR21600:SF44">
    <property type="entry name" value="RIBOSOMAL LARGE SUBUNIT PSEUDOURIDINE SYNTHASE D"/>
    <property type="match status" value="1"/>
</dbReference>
<name>A0A8B6X996_9BURK</name>
<evidence type="ECO:0000256" key="7">
    <source>
        <dbReference type="SAM" id="MobiDB-lite"/>
    </source>
</evidence>
<comment type="similarity">
    <text evidence="1 6">Belongs to the pseudouridine synthase RluA family.</text>
</comment>
<dbReference type="GO" id="GO:0003723">
    <property type="term" value="F:RNA binding"/>
    <property type="evidence" value="ECO:0007669"/>
    <property type="project" value="UniProtKB-KW"/>
</dbReference>
<dbReference type="InterPro" id="IPR050188">
    <property type="entry name" value="RluA_PseudoU_synthase"/>
</dbReference>
<dbReference type="Proteomes" id="UP000675920">
    <property type="component" value="Unplaced"/>
</dbReference>
<dbReference type="PANTHER" id="PTHR21600">
    <property type="entry name" value="MITOCHONDRIAL RNA PSEUDOURIDINE SYNTHASE"/>
    <property type="match status" value="1"/>
</dbReference>
<dbReference type="InterPro" id="IPR006225">
    <property type="entry name" value="PsdUridine_synth_RluC/D"/>
</dbReference>
<evidence type="ECO:0000259" key="8">
    <source>
        <dbReference type="Pfam" id="PF00849"/>
    </source>
</evidence>
<evidence type="ECO:0000256" key="4">
    <source>
        <dbReference type="PIRSR" id="PIRSR606225-1"/>
    </source>
</evidence>
<comment type="function">
    <text evidence="6">Responsible for synthesis of pseudouridine from uracil.</text>
</comment>
<dbReference type="InterPro" id="IPR006224">
    <property type="entry name" value="PsdUridine_synth_RluA-like_CS"/>
</dbReference>
<dbReference type="PROSITE" id="PS01129">
    <property type="entry name" value="PSI_RLU"/>
    <property type="match status" value="1"/>
</dbReference>
<evidence type="ECO:0000256" key="5">
    <source>
        <dbReference type="PROSITE-ProRule" id="PRU00182"/>
    </source>
</evidence>
<dbReference type="InterPro" id="IPR020103">
    <property type="entry name" value="PsdUridine_synth_cat_dom_sf"/>
</dbReference>